<sequence>MAAQEIKKYALALFIEKGFEGASLTDIGNKVGIKKQSIYFHYKNKDDLFLQIVKGTVMEELESLNRFFEDSSTDKSLHDHLLHYIYHVKNRYEDPDDKKIKFLIRVMFSPPHHLKDTVMSYIMIFYRRLEQIVLSLYRNHEEEIRVDAEDGALSFMNFIDGLMTELVYVNSQSFQKRLSVCWDIYWWGIKKCNEGTSQ</sequence>
<dbReference type="InterPro" id="IPR009057">
    <property type="entry name" value="Homeodomain-like_sf"/>
</dbReference>
<evidence type="ECO:0000259" key="4">
    <source>
        <dbReference type="PROSITE" id="PS50977"/>
    </source>
</evidence>
<dbReference type="InterPro" id="IPR050624">
    <property type="entry name" value="HTH-type_Tx_Regulator"/>
</dbReference>
<dbReference type="Proteomes" id="UP000199516">
    <property type="component" value="Unassembled WGS sequence"/>
</dbReference>
<dbReference type="AlphaFoldDB" id="A0A1I2CPF8"/>
<accession>A0A1I2CPF8</accession>
<reference evidence="5 6" key="1">
    <citation type="submission" date="2016-10" db="EMBL/GenBank/DDBJ databases">
        <authorList>
            <person name="de Groot N.N."/>
        </authorList>
    </citation>
    <scope>NUCLEOTIDE SEQUENCE [LARGE SCALE GENOMIC DNA]</scope>
    <source>
        <strain evidence="5 6">DSM 23995</strain>
    </source>
</reference>
<evidence type="ECO:0000313" key="6">
    <source>
        <dbReference type="Proteomes" id="UP000199516"/>
    </source>
</evidence>
<dbReference type="Gene3D" id="1.10.357.10">
    <property type="entry name" value="Tetracycline Repressor, domain 2"/>
    <property type="match status" value="1"/>
</dbReference>
<organism evidence="5 6">
    <name type="scientific">Alteribacillus iranensis</name>
    <dbReference type="NCBI Taxonomy" id="930128"/>
    <lineage>
        <taxon>Bacteria</taxon>
        <taxon>Bacillati</taxon>
        <taxon>Bacillota</taxon>
        <taxon>Bacilli</taxon>
        <taxon>Bacillales</taxon>
        <taxon>Bacillaceae</taxon>
        <taxon>Alteribacillus</taxon>
    </lineage>
</organism>
<dbReference type="RefSeq" id="WP_091660183.1">
    <property type="nucleotide sequence ID" value="NZ_FONT01000003.1"/>
</dbReference>
<evidence type="ECO:0000256" key="3">
    <source>
        <dbReference type="PROSITE-ProRule" id="PRU00335"/>
    </source>
</evidence>
<gene>
    <name evidence="5" type="ORF">SAMN05192532_103122</name>
</gene>
<evidence type="ECO:0000256" key="1">
    <source>
        <dbReference type="ARBA" id="ARBA00022491"/>
    </source>
</evidence>
<evidence type="ECO:0000313" key="5">
    <source>
        <dbReference type="EMBL" id="SFE70138.1"/>
    </source>
</evidence>
<dbReference type="PRINTS" id="PR00455">
    <property type="entry name" value="HTHTETR"/>
</dbReference>
<dbReference type="EMBL" id="FONT01000003">
    <property type="protein sequence ID" value="SFE70138.1"/>
    <property type="molecule type" value="Genomic_DNA"/>
</dbReference>
<dbReference type="PANTHER" id="PTHR43479:SF11">
    <property type="entry name" value="ACREF_ENVCD OPERON REPRESSOR-RELATED"/>
    <property type="match status" value="1"/>
</dbReference>
<dbReference type="Pfam" id="PF00440">
    <property type="entry name" value="TetR_N"/>
    <property type="match status" value="1"/>
</dbReference>
<dbReference type="SUPFAM" id="SSF46689">
    <property type="entry name" value="Homeodomain-like"/>
    <property type="match status" value="1"/>
</dbReference>
<feature type="DNA-binding region" description="H-T-H motif" evidence="3">
    <location>
        <begin position="23"/>
        <end position="42"/>
    </location>
</feature>
<protein>
    <submittedName>
        <fullName evidence="5">DNA-binding transcriptional regulator, AcrR family</fullName>
    </submittedName>
</protein>
<dbReference type="STRING" id="930128.SAMN05192532_103122"/>
<proteinExistence type="predicted"/>
<feature type="domain" description="HTH tetR-type" evidence="4">
    <location>
        <begin position="1"/>
        <end position="60"/>
    </location>
</feature>
<dbReference type="Gene3D" id="1.10.10.60">
    <property type="entry name" value="Homeodomain-like"/>
    <property type="match status" value="1"/>
</dbReference>
<evidence type="ECO:0000256" key="2">
    <source>
        <dbReference type="ARBA" id="ARBA00023125"/>
    </source>
</evidence>
<keyword evidence="1" id="KW-0678">Repressor</keyword>
<dbReference type="PANTHER" id="PTHR43479">
    <property type="entry name" value="ACREF/ENVCD OPERON REPRESSOR-RELATED"/>
    <property type="match status" value="1"/>
</dbReference>
<dbReference type="OrthoDB" id="2373640at2"/>
<dbReference type="PROSITE" id="PS50977">
    <property type="entry name" value="HTH_TETR_2"/>
    <property type="match status" value="1"/>
</dbReference>
<name>A0A1I2CPF8_9BACI</name>
<dbReference type="GO" id="GO:0003677">
    <property type="term" value="F:DNA binding"/>
    <property type="evidence" value="ECO:0007669"/>
    <property type="project" value="UniProtKB-UniRule"/>
</dbReference>
<keyword evidence="6" id="KW-1185">Reference proteome</keyword>
<keyword evidence="2 3" id="KW-0238">DNA-binding</keyword>
<dbReference type="InterPro" id="IPR001647">
    <property type="entry name" value="HTH_TetR"/>
</dbReference>